<proteinExistence type="predicted"/>
<name>R7YWD0_CONA1</name>
<feature type="compositionally biased region" description="Polar residues" evidence="1">
    <location>
        <begin position="16"/>
        <end position="28"/>
    </location>
</feature>
<dbReference type="EMBL" id="JH767579">
    <property type="protein sequence ID" value="EON66212.1"/>
    <property type="molecule type" value="Genomic_DNA"/>
</dbReference>
<dbReference type="InterPro" id="IPR044429">
    <property type="entry name" value="SETD4_SET"/>
</dbReference>
<organism evidence="3 4">
    <name type="scientific">Coniosporium apollinis (strain CBS 100218)</name>
    <name type="common">Rock-inhabiting black yeast</name>
    <dbReference type="NCBI Taxonomy" id="1168221"/>
    <lineage>
        <taxon>Eukaryota</taxon>
        <taxon>Fungi</taxon>
        <taxon>Dikarya</taxon>
        <taxon>Ascomycota</taxon>
        <taxon>Pezizomycotina</taxon>
        <taxon>Dothideomycetes</taxon>
        <taxon>Dothideomycetes incertae sedis</taxon>
        <taxon>Coniosporium</taxon>
    </lineage>
</organism>
<keyword evidence="4" id="KW-1185">Reference proteome</keyword>
<dbReference type="InterPro" id="IPR001214">
    <property type="entry name" value="SET_dom"/>
</dbReference>
<dbReference type="RefSeq" id="XP_007781529.1">
    <property type="nucleotide sequence ID" value="XM_007783339.1"/>
</dbReference>
<dbReference type="Pfam" id="PF00856">
    <property type="entry name" value="SET"/>
    <property type="match status" value="1"/>
</dbReference>
<feature type="domain" description="SET" evidence="2">
    <location>
        <begin position="26"/>
        <end position="251"/>
    </location>
</feature>
<dbReference type="AlphaFoldDB" id="R7YWD0"/>
<dbReference type="STRING" id="1168221.R7YWD0"/>
<protein>
    <recommendedName>
        <fullName evidence="2">SET domain-containing protein</fullName>
    </recommendedName>
</protein>
<dbReference type="SUPFAM" id="SSF82199">
    <property type="entry name" value="SET domain"/>
    <property type="match status" value="1"/>
</dbReference>
<dbReference type="OrthoDB" id="341421at2759"/>
<evidence type="ECO:0000259" key="2">
    <source>
        <dbReference type="PROSITE" id="PS50280"/>
    </source>
</evidence>
<evidence type="ECO:0000313" key="3">
    <source>
        <dbReference type="EMBL" id="EON66212.1"/>
    </source>
</evidence>
<dbReference type="GO" id="GO:0016279">
    <property type="term" value="F:protein-lysine N-methyltransferase activity"/>
    <property type="evidence" value="ECO:0007669"/>
    <property type="project" value="InterPro"/>
</dbReference>
<sequence length="407" mass="47103">MAQDTDTDKKHEDFTSWANSQGVQTNGIHPSKIPGRGIGIVADRALKAGEQLAFVPAKALITIDTAPTWLKINELVKPLGVPEKDVTVHGALAAYLTTRVAEGDERLGLWRSVWPSLDDFKESMPIMWAEEYQGLLTPPAKDLLQAQQQKYLKDWQTWQSMIPSGAEKSFQYHWLIVNTRTFFWKHHGSGAKKLSKKIRRTCNDDRMVLCPFVDYFNHSDEGCTVSNTPKGFTITCDREYEAGEEVYVSYGQHDNDFLLVEYGFVLAGNKWDKTKLDSRILPKLDKKMKRDLEENNFLGEYFLDADEIEYRTQVALRRSFWPVARWRRYLATEDETDVELAYVKARLWVLLTEYADEVNEMLAILNKMKPTVQRNTLVKRWEQTAEMLQVHIFRNSYQEACPNHQHT</sequence>
<dbReference type="InterPro" id="IPR050600">
    <property type="entry name" value="SETD3_SETD6_MTase"/>
</dbReference>
<reference evidence="4" key="1">
    <citation type="submission" date="2012-06" db="EMBL/GenBank/DDBJ databases">
        <title>The genome sequence of Coniosporium apollinis CBS 100218.</title>
        <authorList>
            <consortium name="The Broad Institute Genome Sequencing Platform"/>
            <person name="Cuomo C."/>
            <person name="Gorbushina A."/>
            <person name="Noack S."/>
            <person name="Walker B."/>
            <person name="Young S.K."/>
            <person name="Zeng Q."/>
            <person name="Gargeya S."/>
            <person name="Fitzgerald M."/>
            <person name="Haas B."/>
            <person name="Abouelleil A."/>
            <person name="Alvarado L."/>
            <person name="Arachchi H.M."/>
            <person name="Berlin A.M."/>
            <person name="Chapman S.B."/>
            <person name="Goldberg J."/>
            <person name="Griggs A."/>
            <person name="Gujja S."/>
            <person name="Hansen M."/>
            <person name="Howarth C."/>
            <person name="Imamovic A."/>
            <person name="Larimer J."/>
            <person name="McCowan C."/>
            <person name="Montmayeur A."/>
            <person name="Murphy C."/>
            <person name="Neiman D."/>
            <person name="Pearson M."/>
            <person name="Priest M."/>
            <person name="Roberts A."/>
            <person name="Saif S."/>
            <person name="Shea T."/>
            <person name="Sisk P."/>
            <person name="Sykes S."/>
            <person name="Wortman J."/>
            <person name="Nusbaum C."/>
            <person name="Birren B."/>
        </authorList>
    </citation>
    <scope>NUCLEOTIDE SEQUENCE [LARGE SCALE GENOMIC DNA]</scope>
    <source>
        <strain evidence="4">CBS 100218</strain>
    </source>
</reference>
<evidence type="ECO:0000256" key="1">
    <source>
        <dbReference type="SAM" id="MobiDB-lite"/>
    </source>
</evidence>
<feature type="compositionally biased region" description="Basic and acidic residues" evidence="1">
    <location>
        <begin position="1"/>
        <end position="14"/>
    </location>
</feature>
<dbReference type="eggNOG" id="KOG1337">
    <property type="taxonomic scope" value="Eukaryota"/>
</dbReference>
<dbReference type="Gene3D" id="3.90.1410.10">
    <property type="entry name" value="set domain protein methyltransferase, domain 1"/>
    <property type="match status" value="1"/>
</dbReference>
<dbReference type="Proteomes" id="UP000016924">
    <property type="component" value="Unassembled WGS sequence"/>
</dbReference>
<dbReference type="HOGENOM" id="CLU_041939_3_2_1"/>
<evidence type="ECO:0000313" key="4">
    <source>
        <dbReference type="Proteomes" id="UP000016924"/>
    </source>
</evidence>
<dbReference type="GeneID" id="19902916"/>
<accession>R7YWD0</accession>
<dbReference type="CDD" id="cd19177">
    <property type="entry name" value="SET_SETD4"/>
    <property type="match status" value="1"/>
</dbReference>
<dbReference type="PROSITE" id="PS50280">
    <property type="entry name" value="SET"/>
    <property type="match status" value="1"/>
</dbReference>
<dbReference type="InterPro" id="IPR046341">
    <property type="entry name" value="SET_dom_sf"/>
</dbReference>
<gene>
    <name evidence="3" type="ORF">W97_05605</name>
</gene>
<feature type="region of interest" description="Disordered" evidence="1">
    <location>
        <begin position="1"/>
        <end position="30"/>
    </location>
</feature>
<dbReference type="PANTHER" id="PTHR13271:SF137">
    <property type="entry name" value="SET DOMAIN-CONTAINING PROTEIN"/>
    <property type="match status" value="1"/>
</dbReference>
<dbReference type="PANTHER" id="PTHR13271">
    <property type="entry name" value="UNCHARACTERIZED PUTATIVE METHYLTRANSFERASE"/>
    <property type="match status" value="1"/>
</dbReference>
<dbReference type="OMA" id="ISHMKDE"/>